<evidence type="ECO:0000256" key="2">
    <source>
        <dbReference type="ARBA" id="ARBA00023315"/>
    </source>
</evidence>
<feature type="domain" description="N-acetyltransferase" evidence="3">
    <location>
        <begin position="3"/>
        <end position="152"/>
    </location>
</feature>
<keyword evidence="1" id="KW-0808">Transferase</keyword>
<dbReference type="EMBL" id="CP136865">
    <property type="protein sequence ID" value="WOJ95467.1"/>
    <property type="molecule type" value="Genomic_DNA"/>
</dbReference>
<dbReference type="SUPFAM" id="SSF55729">
    <property type="entry name" value="Acyl-CoA N-acyltransferases (Nat)"/>
    <property type="match status" value="1"/>
</dbReference>
<evidence type="ECO:0000259" key="3">
    <source>
        <dbReference type="PROSITE" id="PS51186"/>
    </source>
</evidence>
<dbReference type="InterPro" id="IPR000182">
    <property type="entry name" value="GNAT_dom"/>
</dbReference>
<keyword evidence="2" id="KW-0012">Acyltransferase</keyword>
<dbReference type="PROSITE" id="PS51186">
    <property type="entry name" value="GNAT"/>
    <property type="match status" value="1"/>
</dbReference>
<evidence type="ECO:0000313" key="5">
    <source>
        <dbReference type="Proteomes" id="UP001626549"/>
    </source>
</evidence>
<dbReference type="PANTHER" id="PTHR43877">
    <property type="entry name" value="AMINOALKYLPHOSPHONATE N-ACETYLTRANSFERASE-RELATED-RELATED"/>
    <property type="match status" value="1"/>
</dbReference>
<evidence type="ECO:0000313" key="4">
    <source>
        <dbReference type="EMBL" id="WOJ95467.1"/>
    </source>
</evidence>
<reference evidence="4 5" key="1">
    <citation type="submission" date="2023-10" db="EMBL/GenBank/DDBJ databases">
        <title>Two novel species belonging to the OM43/NOR5 clade.</title>
        <authorList>
            <person name="Park M."/>
        </authorList>
    </citation>
    <scope>NUCLEOTIDE SEQUENCE [LARGE SCALE GENOMIC DNA]</scope>
    <source>
        <strain evidence="4 5">IMCC45268</strain>
    </source>
</reference>
<dbReference type="PANTHER" id="PTHR43877:SF5">
    <property type="entry name" value="BLL8307 PROTEIN"/>
    <property type="match status" value="1"/>
</dbReference>
<dbReference type="Pfam" id="PF00583">
    <property type="entry name" value="Acetyltransf_1"/>
    <property type="match status" value="1"/>
</dbReference>
<evidence type="ECO:0000256" key="1">
    <source>
        <dbReference type="ARBA" id="ARBA00022679"/>
    </source>
</evidence>
<dbReference type="Gene3D" id="3.40.630.30">
    <property type="match status" value="1"/>
</dbReference>
<dbReference type="CDD" id="cd04301">
    <property type="entry name" value="NAT_SF"/>
    <property type="match status" value="1"/>
</dbReference>
<sequence length="156" mass="17565">MNIKVDDLSDPRIAEFLEEHMRDMLSVSPPESTHALNLDELKDTAVTFWSVWQGQSLVGCAALKRLDTTHGEVKSMRVSNEFRGQGVARKMLTHLIAYAKQEGFARLSLETGSMAFFDPARRLYESFGFSYCEPFAEYTIDPNSVFMSLELEATAA</sequence>
<organism evidence="4 5">
    <name type="scientific">Congregibacter brevis</name>
    <dbReference type="NCBI Taxonomy" id="3081201"/>
    <lineage>
        <taxon>Bacteria</taxon>
        <taxon>Pseudomonadati</taxon>
        <taxon>Pseudomonadota</taxon>
        <taxon>Gammaproteobacteria</taxon>
        <taxon>Cellvibrionales</taxon>
        <taxon>Halieaceae</taxon>
        <taxon>Congregibacter</taxon>
    </lineage>
</organism>
<dbReference type="InterPro" id="IPR016181">
    <property type="entry name" value="Acyl_CoA_acyltransferase"/>
</dbReference>
<protein>
    <submittedName>
        <fullName evidence="4">GNAT family N-acetyltransferase</fullName>
    </submittedName>
</protein>
<name>A0ABZ0I7I2_9GAMM</name>
<accession>A0ABZ0I7I2</accession>
<dbReference type="RefSeq" id="WP_407326165.1">
    <property type="nucleotide sequence ID" value="NZ_CP136865.1"/>
</dbReference>
<keyword evidence="5" id="KW-1185">Reference proteome</keyword>
<dbReference type="InterPro" id="IPR050832">
    <property type="entry name" value="Bact_Acetyltransf"/>
</dbReference>
<gene>
    <name evidence="4" type="ORF">R0137_09370</name>
</gene>
<proteinExistence type="predicted"/>
<dbReference type="Proteomes" id="UP001626549">
    <property type="component" value="Chromosome"/>
</dbReference>